<evidence type="ECO:0000256" key="4">
    <source>
        <dbReference type="ARBA" id="ARBA00022989"/>
    </source>
</evidence>
<evidence type="ECO:0000256" key="1">
    <source>
        <dbReference type="ARBA" id="ARBA00004141"/>
    </source>
</evidence>
<dbReference type="EMBL" id="LJBN01000194">
    <property type="protein sequence ID" value="OOQ83600.1"/>
    <property type="molecule type" value="Genomic_DNA"/>
</dbReference>
<feature type="transmembrane region" description="Helical" evidence="8">
    <location>
        <begin position="960"/>
        <end position="979"/>
    </location>
</feature>
<accession>A0A1S9RE95</accession>
<feature type="transmembrane region" description="Helical" evidence="8">
    <location>
        <begin position="857"/>
        <end position="878"/>
    </location>
</feature>
<feature type="compositionally biased region" description="Low complexity" evidence="7">
    <location>
        <begin position="1"/>
        <end position="14"/>
    </location>
</feature>
<feature type="transmembrane region" description="Helical" evidence="8">
    <location>
        <begin position="1026"/>
        <end position="1047"/>
    </location>
</feature>
<keyword evidence="6" id="KW-0539">Nucleus</keyword>
<comment type="subcellular location">
    <subcellularLocation>
        <location evidence="1">Membrane</location>
        <topology evidence="1">Multi-pass membrane protein</topology>
    </subcellularLocation>
</comment>
<dbReference type="InterPro" id="IPR011701">
    <property type="entry name" value="MFS"/>
</dbReference>
<evidence type="ECO:0000313" key="10">
    <source>
        <dbReference type="EMBL" id="OOQ83600.1"/>
    </source>
</evidence>
<dbReference type="InterPro" id="IPR007219">
    <property type="entry name" value="XnlR_reg_dom"/>
</dbReference>
<feature type="transmembrane region" description="Helical" evidence="8">
    <location>
        <begin position="728"/>
        <end position="745"/>
    </location>
</feature>
<dbReference type="SMART" id="SM00906">
    <property type="entry name" value="Fungal_trans"/>
    <property type="match status" value="1"/>
</dbReference>
<feature type="domain" description="Major facilitator superfamily (MFS) profile" evidence="9">
    <location>
        <begin position="730"/>
        <end position="1151"/>
    </location>
</feature>
<evidence type="ECO:0000256" key="3">
    <source>
        <dbReference type="ARBA" id="ARBA00022692"/>
    </source>
</evidence>
<dbReference type="GO" id="GO:0008270">
    <property type="term" value="F:zinc ion binding"/>
    <property type="evidence" value="ECO:0007669"/>
    <property type="project" value="InterPro"/>
</dbReference>
<feature type="region of interest" description="Disordered" evidence="7">
    <location>
        <begin position="1"/>
        <end position="38"/>
    </location>
</feature>
<organism evidence="10 11">
    <name type="scientific">Penicillium brasilianum</name>
    <dbReference type="NCBI Taxonomy" id="104259"/>
    <lineage>
        <taxon>Eukaryota</taxon>
        <taxon>Fungi</taxon>
        <taxon>Dikarya</taxon>
        <taxon>Ascomycota</taxon>
        <taxon>Pezizomycotina</taxon>
        <taxon>Eurotiomycetes</taxon>
        <taxon>Eurotiomycetidae</taxon>
        <taxon>Eurotiales</taxon>
        <taxon>Aspergillaceae</taxon>
        <taxon>Penicillium</taxon>
    </lineage>
</organism>
<dbReference type="GO" id="GO:0022857">
    <property type="term" value="F:transmembrane transporter activity"/>
    <property type="evidence" value="ECO:0007669"/>
    <property type="project" value="InterPro"/>
</dbReference>
<dbReference type="Gene3D" id="1.20.1250.20">
    <property type="entry name" value="MFS general substrate transporter like domains"/>
    <property type="match status" value="2"/>
</dbReference>
<evidence type="ECO:0000259" key="9">
    <source>
        <dbReference type="PROSITE" id="PS50850"/>
    </source>
</evidence>
<proteinExistence type="predicted"/>
<dbReference type="FunFam" id="1.20.1250.20:FF:000364">
    <property type="entry name" value="MFS general substrate transporter"/>
    <property type="match status" value="1"/>
</dbReference>
<dbReference type="Proteomes" id="UP000190744">
    <property type="component" value="Unassembled WGS sequence"/>
</dbReference>
<feature type="transmembrane region" description="Helical" evidence="8">
    <location>
        <begin position="765"/>
        <end position="785"/>
    </location>
</feature>
<keyword evidence="4 8" id="KW-1133">Transmembrane helix</keyword>
<feature type="transmembrane region" description="Helical" evidence="8">
    <location>
        <begin position="890"/>
        <end position="912"/>
    </location>
</feature>
<evidence type="ECO:0000256" key="5">
    <source>
        <dbReference type="ARBA" id="ARBA00023136"/>
    </source>
</evidence>
<keyword evidence="2" id="KW-0813">Transport</keyword>
<dbReference type="Pfam" id="PF07690">
    <property type="entry name" value="MFS_1"/>
    <property type="match status" value="1"/>
</dbReference>
<feature type="transmembrane region" description="Helical" evidence="8">
    <location>
        <begin position="999"/>
        <end position="1019"/>
    </location>
</feature>
<evidence type="ECO:0000256" key="8">
    <source>
        <dbReference type="SAM" id="Phobius"/>
    </source>
</evidence>
<dbReference type="PANTHER" id="PTHR43791:SF79">
    <property type="entry name" value="MAJOR FACILITATOR SUPERFAMILY (MFS) PROFILE DOMAIN-CONTAINING PROTEIN"/>
    <property type="match status" value="1"/>
</dbReference>
<protein>
    <recommendedName>
        <fullName evidence="9">Major facilitator superfamily (MFS) profile domain-containing protein</fullName>
    </recommendedName>
</protein>
<name>A0A1S9RE95_PENBI</name>
<keyword evidence="3 8" id="KW-0812">Transmembrane</keyword>
<dbReference type="InterPro" id="IPR036259">
    <property type="entry name" value="MFS_trans_sf"/>
</dbReference>
<feature type="transmembrane region" description="Helical" evidence="8">
    <location>
        <begin position="1123"/>
        <end position="1145"/>
    </location>
</feature>
<evidence type="ECO:0000313" key="11">
    <source>
        <dbReference type="Proteomes" id="UP000190744"/>
    </source>
</evidence>
<dbReference type="FunFam" id="1.20.1250.20:FF:000057">
    <property type="entry name" value="MFS general substrate transporter"/>
    <property type="match status" value="1"/>
</dbReference>
<evidence type="ECO:0000256" key="7">
    <source>
        <dbReference type="SAM" id="MobiDB-lite"/>
    </source>
</evidence>
<dbReference type="GO" id="GO:0006351">
    <property type="term" value="P:DNA-templated transcription"/>
    <property type="evidence" value="ECO:0007669"/>
    <property type="project" value="InterPro"/>
</dbReference>
<feature type="compositionally biased region" description="Basic and acidic residues" evidence="7">
    <location>
        <begin position="28"/>
        <end position="38"/>
    </location>
</feature>
<dbReference type="PANTHER" id="PTHR43791">
    <property type="entry name" value="PERMEASE-RELATED"/>
    <property type="match status" value="1"/>
</dbReference>
<evidence type="ECO:0000256" key="6">
    <source>
        <dbReference type="ARBA" id="ARBA00023242"/>
    </source>
</evidence>
<feature type="transmembrane region" description="Helical" evidence="8">
    <location>
        <begin position="519"/>
        <end position="537"/>
    </location>
</feature>
<feature type="transmembrane region" description="Helical" evidence="8">
    <location>
        <begin position="1092"/>
        <end position="1111"/>
    </location>
</feature>
<dbReference type="InterPro" id="IPR020846">
    <property type="entry name" value="MFS_dom"/>
</dbReference>
<feature type="transmembrane region" description="Helical" evidence="8">
    <location>
        <begin position="823"/>
        <end position="845"/>
    </location>
</feature>
<evidence type="ECO:0000256" key="2">
    <source>
        <dbReference type="ARBA" id="ARBA00022448"/>
    </source>
</evidence>
<dbReference type="SUPFAM" id="SSF103473">
    <property type="entry name" value="MFS general substrate transporter"/>
    <property type="match status" value="1"/>
</dbReference>
<sequence>MSGSTAASPGASSGKRPLSIHNQDADDENRRKDPKCAKRNIDCAYDAKYGRGRPPTPPLSTTIGDYQERPRVGQPHELSSWQQATPVAQAVPASQTYSRVSPDVELEGQYFDPTSGLNFLHRAWKKLLIQNEHSTCYESNDTERNQVLTSAGDRPFCIDDNASESFIPDAPTARKLVHFYFETCVVTYRMFHRQTVEAWLEIFLRDRGQQQTLTRPLNNSRAAILLTIMAIATLRMERMNHEISAEDESLTLQQSDYLFRASMKLTDDEMGFPRLESAQARLIQVLYLLQTSRINKGWYTFGTVFHVTLSLGMHRRRDQKRDFPVTSRRDDYITSECYKRTFWSAYIIDRYLSVVFGRPRLYQDEDIDQDFPENINDEDMTAQGPSIPDDQADCYIDALIFHAKIARIIGKVSREVYSVSDLPNQDRLVAAHRLGRELHEWRSSLPPHLGTVKPSTLMPAFRRQAIALQLAYSHALIHTNRPFLLSDAAPENITECIFATKNSLELINRMAGDKTLFHSFWWTHYVIFCALAVVYVWEIQRVTRTMDGVNDESMGKIFDIAEKCRGHLERASTGISQNRRYSVILDELRSEAQRCRVLRGSLPNLHLGGLHAGESNSNPDNGSPLFQDGNMLESDPQAMPHEGIMTNLLDSFLFSDWQTLDSSAFLPLPDPNSVSPTYFHPIPFINMVDKDIAVMHLETQPGQGTSAADADFLSNFSDEAKKKVLRKIRLIPMLVLLYLVAYVDKTNIGNAKIEGLLPSLHMDGIQYNIALSIFFIPYVLAEVPSNIILNRLMRPSHYLGFLIFCWGVIMLCTGFVQNFAGLVVIRVLLGLFEAGFLPGAVLVISKWYLPNETQTRIAILYTSAASGGAFSGLLAFAIAKMDGVAGYEGWRWIFIIEGIATCAIAVACYLLLPDLPSLSAGWLSPEEIRFLEVRQLTHNNHDSQHTGFNKRVIFSVLCDWKMYFLILINWSNAVPNYALKFSMPEIIKSMGYQAANAQLLTIPPYMVGAFSAFGFSVFADRFSWRMPFILAPQLSLIVAFAILFSKAADIENNIALCYFGVCLACFGMYPILPGVNAWNVCNILDPHKRAVAIGYLICVGNAGGIIGSYIYQTREAPQYPTGYGTSLAFAAAGIVACLTLEFCLWRANKTKDRMTASEIEERYTEDQLHDMGEKSPLFKYTLSRLVLQRKVAERGEDVIVNVGLTHEGNSLFYDPQGNPHTFTHDPLPVGWSYRLFSKPDSRGRLIKPEDSGEMINYTAVRIDDNTAYAVPCPFATWTFSLRDFNLECLHISDL</sequence>
<feature type="transmembrane region" description="Helical" evidence="8">
    <location>
        <begin position="1053"/>
        <end position="1072"/>
    </location>
</feature>
<dbReference type="GO" id="GO:0003677">
    <property type="term" value="F:DNA binding"/>
    <property type="evidence" value="ECO:0007669"/>
    <property type="project" value="InterPro"/>
</dbReference>
<dbReference type="GO" id="GO:0016020">
    <property type="term" value="C:membrane"/>
    <property type="evidence" value="ECO:0007669"/>
    <property type="project" value="UniProtKB-SubCell"/>
</dbReference>
<dbReference type="PROSITE" id="PS50850">
    <property type="entry name" value="MFS"/>
    <property type="match status" value="1"/>
</dbReference>
<reference evidence="11" key="1">
    <citation type="submission" date="2015-09" db="EMBL/GenBank/DDBJ databases">
        <authorList>
            <person name="Fill T.P."/>
            <person name="Baretta J.F."/>
            <person name="de Almeida L.G."/>
            <person name="Rocha M."/>
            <person name="de Souza D.H."/>
            <person name="Malavazi I."/>
            <person name="Cerdeira L.T."/>
            <person name="Hong H."/>
            <person name="Samborskyy M."/>
            <person name="de Vasconcelos A.T."/>
            <person name="Leadlay P."/>
            <person name="Rodrigues-Filho E."/>
        </authorList>
    </citation>
    <scope>NUCLEOTIDE SEQUENCE [LARGE SCALE GENOMIC DNA]</scope>
    <source>
        <strain evidence="11">LaBioMMi 136</strain>
    </source>
</reference>
<dbReference type="CDD" id="cd12148">
    <property type="entry name" value="fungal_TF_MHR"/>
    <property type="match status" value="1"/>
</dbReference>
<gene>
    <name evidence="10" type="ORF">PEBR_35656</name>
</gene>
<dbReference type="Pfam" id="PF04082">
    <property type="entry name" value="Fungal_trans"/>
    <property type="match status" value="1"/>
</dbReference>
<comment type="caution">
    <text evidence="10">The sequence shown here is derived from an EMBL/GenBank/DDBJ whole genome shotgun (WGS) entry which is preliminary data.</text>
</comment>
<keyword evidence="5 8" id="KW-0472">Membrane</keyword>
<feature type="region of interest" description="Disordered" evidence="7">
    <location>
        <begin position="609"/>
        <end position="634"/>
    </location>
</feature>
<feature type="transmembrane region" description="Helical" evidence="8">
    <location>
        <begin position="797"/>
        <end position="817"/>
    </location>
</feature>